<feature type="compositionally biased region" description="Polar residues" evidence="10">
    <location>
        <begin position="281"/>
        <end position="317"/>
    </location>
</feature>
<evidence type="ECO:0000256" key="8">
    <source>
        <dbReference type="ARBA" id="ARBA00023242"/>
    </source>
</evidence>
<keyword evidence="9" id="KW-0862">Zinc</keyword>
<dbReference type="OMA" id="LCTEIVV"/>
<dbReference type="PROSITE" id="PS00028">
    <property type="entry name" value="ZINC_FINGER_C2H2_1"/>
    <property type="match status" value="1"/>
</dbReference>
<keyword evidence="9" id="KW-0863">Zinc-finger</keyword>
<keyword evidence="8" id="KW-0539">Nucleus</keyword>
<feature type="compositionally biased region" description="Acidic residues" evidence="10">
    <location>
        <begin position="164"/>
        <end position="186"/>
    </location>
</feature>
<dbReference type="OrthoDB" id="2019803at2759"/>
<dbReference type="FunFam" id="2.60.120.340:FF:000004">
    <property type="entry name" value="Histone deacetylase HDT1"/>
    <property type="match status" value="1"/>
</dbReference>
<evidence type="ECO:0000256" key="2">
    <source>
        <dbReference type="ARBA" id="ARBA00006673"/>
    </source>
</evidence>
<evidence type="ECO:0000313" key="13">
    <source>
        <dbReference type="Proteomes" id="UP000030687"/>
    </source>
</evidence>
<feature type="region of interest" description="Disordered" evidence="10">
    <location>
        <begin position="121"/>
        <end position="326"/>
    </location>
</feature>
<evidence type="ECO:0000256" key="9">
    <source>
        <dbReference type="PROSITE-ProRule" id="PRU00042"/>
    </source>
</evidence>
<dbReference type="FunCoup" id="V4SS41">
    <property type="interactions" value="1580"/>
</dbReference>
<feature type="compositionally biased region" description="Acidic residues" evidence="10">
    <location>
        <begin position="199"/>
        <end position="226"/>
    </location>
</feature>
<dbReference type="PROSITE" id="PS50157">
    <property type="entry name" value="ZINC_FINGER_C2H2_2"/>
    <property type="match status" value="1"/>
</dbReference>
<dbReference type="eggNOG" id="ENOG502QVH6">
    <property type="taxonomic scope" value="Eukaryota"/>
</dbReference>
<evidence type="ECO:0000256" key="4">
    <source>
        <dbReference type="ARBA" id="ARBA00022801"/>
    </source>
</evidence>
<sequence length="326" mass="35671">MSTLMEFWGVEVKSGQPLKINPGDNKIVHLSQASLGEIKKDKGSESVYLYLKVDDKKLVLGTLSAQKFPQLSFDLAIEKDFELSHNWKNGSVYFTGYKLRTEGTDDDDNSDSDEDKMDIRLVSNGKPELQAKPLSEKPIAVEPSASTAKQNKKDVKPKQKADGSDSDDSDLNTSSSDDDETSDDENPNLVNRDGSSDESSGELDESDDDEDDEGTDESESGDEDEETPKKAESNKKRPVESASKTHVPDKKAKFVTPQKTEERKGVSHIATPHPSKKSAKTLANSDQTKQQPRKSGSSFPCKSCNRSFTTEGGLQSHTKAKHGAPA</sequence>
<evidence type="ECO:0000256" key="1">
    <source>
        <dbReference type="ARBA" id="ARBA00004604"/>
    </source>
</evidence>
<evidence type="ECO:0000256" key="10">
    <source>
        <dbReference type="SAM" id="MobiDB-lite"/>
    </source>
</evidence>
<comment type="similarity">
    <text evidence="2">Belongs to the histone deacetylase HD2 family.</text>
</comment>
<keyword evidence="6" id="KW-0805">Transcription regulation</keyword>
<keyword evidence="9" id="KW-0479">Metal-binding</keyword>
<keyword evidence="4" id="KW-0378">Hydrolase</keyword>
<dbReference type="GO" id="GO:0005730">
    <property type="term" value="C:nucleolus"/>
    <property type="evidence" value="ECO:0007669"/>
    <property type="project" value="UniProtKB-SubCell"/>
</dbReference>
<dbReference type="GO" id="GO:0006325">
    <property type="term" value="P:chromatin organization"/>
    <property type="evidence" value="ECO:0007669"/>
    <property type="project" value="UniProtKB-KW"/>
</dbReference>
<evidence type="ECO:0000256" key="5">
    <source>
        <dbReference type="ARBA" id="ARBA00022853"/>
    </source>
</evidence>
<dbReference type="InterPro" id="IPR013087">
    <property type="entry name" value="Znf_C2H2_type"/>
</dbReference>
<keyword evidence="5" id="KW-0156">Chromatin regulator</keyword>
<feature type="compositionally biased region" description="Basic and acidic residues" evidence="10">
    <location>
        <begin position="151"/>
        <end position="163"/>
    </location>
</feature>
<dbReference type="InParanoid" id="V4SS41"/>
<dbReference type="Gene3D" id="3.30.160.60">
    <property type="entry name" value="Classic Zinc Finger"/>
    <property type="match status" value="1"/>
</dbReference>
<evidence type="ECO:0000259" key="11">
    <source>
        <dbReference type="PROSITE" id="PS50157"/>
    </source>
</evidence>
<dbReference type="STRING" id="85681.V4SS41"/>
<dbReference type="Gene3D" id="2.60.120.340">
    <property type="entry name" value="Nucleoplasmin core domain"/>
    <property type="match status" value="1"/>
</dbReference>
<dbReference type="Proteomes" id="UP000030687">
    <property type="component" value="Unassembled WGS sequence"/>
</dbReference>
<evidence type="ECO:0000256" key="3">
    <source>
        <dbReference type="ARBA" id="ARBA00022491"/>
    </source>
</evidence>
<accession>V4SS41</accession>
<organism evidence="12 13">
    <name type="scientific">Citrus clementina</name>
    <name type="common">Clementine</name>
    <name type="synonym">Citrus deliciosa x Citrus sinensis</name>
    <dbReference type="NCBI Taxonomy" id="85681"/>
    <lineage>
        <taxon>Eukaryota</taxon>
        <taxon>Viridiplantae</taxon>
        <taxon>Streptophyta</taxon>
        <taxon>Embryophyta</taxon>
        <taxon>Tracheophyta</taxon>
        <taxon>Spermatophyta</taxon>
        <taxon>Magnoliopsida</taxon>
        <taxon>eudicotyledons</taxon>
        <taxon>Gunneridae</taxon>
        <taxon>Pentapetalae</taxon>
        <taxon>rosids</taxon>
        <taxon>malvids</taxon>
        <taxon>Sapindales</taxon>
        <taxon>Rutaceae</taxon>
        <taxon>Aurantioideae</taxon>
        <taxon>Citrus</taxon>
    </lineage>
</organism>
<keyword evidence="7" id="KW-0804">Transcription</keyword>
<dbReference type="Pfam" id="PF17800">
    <property type="entry name" value="NPL"/>
    <property type="match status" value="1"/>
</dbReference>
<dbReference type="SMART" id="SM00355">
    <property type="entry name" value="ZnF_C2H2"/>
    <property type="match status" value="1"/>
</dbReference>
<keyword evidence="13" id="KW-1185">Reference proteome</keyword>
<feature type="domain" description="C2H2-type" evidence="11">
    <location>
        <begin position="299"/>
        <end position="326"/>
    </location>
</feature>
<dbReference type="GO" id="GO:0008270">
    <property type="term" value="F:zinc ion binding"/>
    <property type="evidence" value="ECO:0007669"/>
    <property type="project" value="UniProtKB-KW"/>
</dbReference>
<name>V4SS41_CITCL</name>
<gene>
    <name evidence="12" type="ORF">CICLE_v10012182mg</name>
</gene>
<protein>
    <recommendedName>
        <fullName evidence="11">C2H2-type domain-containing protein</fullName>
    </recommendedName>
</protein>
<dbReference type="Gramene" id="ESR43547">
    <property type="protein sequence ID" value="ESR43547"/>
    <property type="gene ID" value="CICLE_v10012182mg"/>
</dbReference>
<comment type="subcellular location">
    <subcellularLocation>
        <location evidence="1">Nucleus</location>
        <location evidence="1">Nucleolus</location>
    </subcellularLocation>
</comment>
<reference evidence="12 13" key="1">
    <citation type="submission" date="2013-10" db="EMBL/GenBank/DDBJ databases">
        <authorList>
            <consortium name="International Citrus Genome Consortium"/>
            <person name="Jenkins J."/>
            <person name="Schmutz J."/>
            <person name="Prochnik S."/>
            <person name="Rokhsar D."/>
            <person name="Gmitter F."/>
            <person name="Ollitrault P."/>
            <person name="Machado M."/>
            <person name="Talon M."/>
            <person name="Wincker P."/>
            <person name="Jaillon O."/>
            <person name="Morgante M."/>
        </authorList>
    </citation>
    <scope>NUCLEOTIDE SEQUENCE</scope>
    <source>
        <strain evidence="13">cv. Clemenules</strain>
    </source>
</reference>
<keyword evidence="3" id="KW-0678">Repressor</keyword>
<dbReference type="GO" id="GO:0016787">
    <property type="term" value="F:hydrolase activity"/>
    <property type="evidence" value="ECO:0007669"/>
    <property type="project" value="UniProtKB-KW"/>
</dbReference>
<evidence type="ECO:0000256" key="7">
    <source>
        <dbReference type="ARBA" id="ARBA00023163"/>
    </source>
</evidence>
<dbReference type="AlphaFoldDB" id="V4SS41"/>
<proteinExistence type="inferred from homology"/>
<dbReference type="InterPro" id="IPR041232">
    <property type="entry name" value="NPL"/>
</dbReference>
<evidence type="ECO:0000313" key="12">
    <source>
        <dbReference type="EMBL" id="ESR43547.1"/>
    </source>
</evidence>
<feature type="compositionally biased region" description="Basic and acidic residues" evidence="10">
    <location>
        <begin position="227"/>
        <end position="239"/>
    </location>
</feature>
<dbReference type="EMBL" id="KI536861">
    <property type="protein sequence ID" value="ESR43547.1"/>
    <property type="molecule type" value="Genomic_DNA"/>
</dbReference>
<evidence type="ECO:0000256" key="6">
    <source>
        <dbReference type="ARBA" id="ARBA00023015"/>
    </source>
</evidence>